<reference evidence="3 4" key="1">
    <citation type="submission" date="2017-11" db="EMBL/GenBank/DDBJ databases">
        <title>Rhodohalobacter 15182 sp. nov., isolated from a salt lake.</title>
        <authorList>
            <person name="Han S."/>
        </authorList>
    </citation>
    <scope>NUCLEOTIDE SEQUENCE [LARGE SCALE GENOMIC DNA]</scope>
    <source>
        <strain evidence="3 4">15182</strain>
    </source>
</reference>
<dbReference type="RefSeq" id="WP_101074470.1">
    <property type="nucleotide sequence ID" value="NZ_PISP01000007.1"/>
</dbReference>
<dbReference type="GO" id="GO:0055085">
    <property type="term" value="P:transmembrane transport"/>
    <property type="evidence" value="ECO:0007669"/>
    <property type="project" value="InterPro"/>
</dbReference>
<dbReference type="InterPro" id="IPR037682">
    <property type="entry name" value="TonB_C"/>
</dbReference>
<feature type="chain" id="PRO_5014774210" description="TonB C-terminal domain-containing protein" evidence="1">
    <location>
        <begin position="20"/>
        <end position="152"/>
    </location>
</feature>
<evidence type="ECO:0000256" key="1">
    <source>
        <dbReference type="SAM" id="SignalP"/>
    </source>
</evidence>
<dbReference type="EMBL" id="PISP01000007">
    <property type="protein sequence ID" value="PKD42395.1"/>
    <property type="molecule type" value="Genomic_DNA"/>
</dbReference>
<organism evidence="3 4">
    <name type="scientific">Rhodohalobacter barkolensis</name>
    <dbReference type="NCBI Taxonomy" id="2053187"/>
    <lineage>
        <taxon>Bacteria</taxon>
        <taxon>Pseudomonadati</taxon>
        <taxon>Balneolota</taxon>
        <taxon>Balneolia</taxon>
        <taxon>Balneolales</taxon>
        <taxon>Balneolaceae</taxon>
        <taxon>Rhodohalobacter</taxon>
    </lineage>
</organism>
<sequence length="152" mass="17086">MRKYLFTILFSLFVFVGFSCSTTGNQVNSSSASYAEVPMPNQLVSEEFPQPDEWAKYPGGNEALQSHIQMNTIIPEEARIEGYNGRLVMTYVVNNEGVAGQVETLMSPHEAITSMYEKIIANMERWEPAILNGEPVQQQYAISAYFNDNTSQ</sequence>
<evidence type="ECO:0000313" key="4">
    <source>
        <dbReference type="Proteomes" id="UP000233398"/>
    </source>
</evidence>
<dbReference type="PROSITE" id="PS51257">
    <property type="entry name" value="PROKAR_LIPOPROTEIN"/>
    <property type="match status" value="1"/>
</dbReference>
<protein>
    <recommendedName>
        <fullName evidence="2">TonB C-terminal domain-containing protein</fullName>
    </recommendedName>
</protein>
<keyword evidence="1" id="KW-0732">Signal</keyword>
<comment type="caution">
    <text evidence="3">The sequence shown here is derived from an EMBL/GenBank/DDBJ whole genome shotgun (WGS) entry which is preliminary data.</text>
</comment>
<evidence type="ECO:0000313" key="3">
    <source>
        <dbReference type="EMBL" id="PKD42395.1"/>
    </source>
</evidence>
<feature type="domain" description="TonB C-terminal" evidence="2">
    <location>
        <begin position="75"/>
        <end position="147"/>
    </location>
</feature>
<dbReference type="AlphaFoldDB" id="A0A2N0VDW5"/>
<name>A0A2N0VDW5_9BACT</name>
<dbReference type="OrthoDB" id="1095452at2"/>
<gene>
    <name evidence="3" type="ORF">CWD77_15250</name>
</gene>
<accession>A0A2N0VDW5</accession>
<keyword evidence="4" id="KW-1185">Reference proteome</keyword>
<dbReference type="Pfam" id="PF03544">
    <property type="entry name" value="TonB_C"/>
    <property type="match status" value="1"/>
</dbReference>
<evidence type="ECO:0000259" key="2">
    <source>
        <dbReference type="Pfam" id="PF03544"/>
    </source>
</evidence>
<proteinExistence type="predicted"/>
<dbReference type="Proteomes" id="UP000233398">
    <property type="component" value="Unassembled WGS sequence"/>
</dbReference>
<dbReference type="Gene3D" id="3.30.1150.10">
    <property type="match status" value="1"/>
</dbReference>
<dbReference type="SUPFAM" id="SSF74653">
    <property type="entry name" value="TolA/TonB C-terminal domain"/>
    <property type="match status" value="1"/>
</dbReference>
<feature type="signal peptide" evidence="1">
    <location>
        <begin position="1"/>
        <end position="19"/>
    </location>
</feature>